<dbReference type="PROSITE" id="PS51380">
    <property type="entry name" value="EXS"/>
    <property type="match status" value="1"/>
</dbReference>
<name>A0A814BKA1_9BILA</name>
<dbReference type="PANTHER" id="PTHR10783:SF103">
    <property type="entry name" value="SOLUTE CARRIER FAMILY 53 MEMBER 1"/>
    <property type="match status" value="1"/>
</dbReference>
<dbReference type="InterPro" id="IPR004342">
    <property type="entry name" value="EXS_C"/>
</dbReference>
<accession>A0A814BKA1</accession>
<keyword evidence="3 6" id="KW-0812">Transmembrane</keyword>
<keyword evidence="11" id="KW-1185">Reference proteome</keyword>
<evidence type="ECO:0000256" key="5">
    <source>
        <dbReference type="ARBA" id="ARBA00023136"/>
    </source>
</evidence>
<dbReference type="GO" id="GO:0000822">
    <property type="term" value="F:inositol hexakisphosphate binding"/>
    <property type="evidence" value="ECO:0007669"/>
    <property type="project" value="TreeGrafter"/>
</dbReference>
<dbReference type="GO" id="GO:0016036">
    <property type="term" value="P:cellular response to phosphate starvation"/>
    <property type="evidence" value="ECO:0007669"/>
    <property type="project" value="TreeGrafter"/>
</dbReference>
<feature type="domain" description="EXS" evidence="7">
    <location>
        <begin position="483"/>
        <end position="693"/>
    </location>
</feature>
<dbReference type="AlphaFoldDB" id="A0A814BKA1"/>
<evidence type="ECO:0000256" key="2">
    <source>
        <dbReference type="ARBA" id="ARBA00009665"/>
    </source>
</evidence>
<evidence type="ECO:0000313" key="9">
    <source>
        <dbReference type="EMBL" id="CAF0928050.1"/>
    </source>
</evidence>
<dbReference type="Proteomes" id="UP000663832">
    <property type="component" value="Unassembled WGS sequence"/>
</dbReference>
<dbReference type="InterPro" id="IPR004331">
    <property type="entry name" value="SPX_dom"/>
</dbReference>
<gene>
    <name evidence="9" type="ORF">BJG266_LOCUS11919</name>
    <name evidence="10" type="ORF">QVE165_LOCUS43918</name>
</gene>
<organism evidence="9 12">
    <name type="scientific">Adineta steineri</name>
    <dbReference type="NCBI Taxonomy" id="433720"/>
    <lineage>
        <taxon>Eukaryota</taxon>
        <taxon>Metazoa</taxon>
        <taxon>Spiralia</taxon>
        <taxon>Gnathifera</taxon>
        <taxon>Rotifera</taxon>
        <taxon>Eurotatoria</taxon>
        <taxon>Bdelloidea</taxon>
        <taxon>Adinetida</taxon>
        <taxon>Adinetidae</taxon>
        <taxon>Adineta</taxon>
    </lineage>
</organism>
<comment type="subcellular location">
    <subcellularLocation>
        <location evidence="1">Membrane</location>
        <topology evidence="1">Multi-pass membrane protein</topology>
    </subcellularLocation>
</comment>
<feature type="transmembrane region" description="Helical" evidence="6">
    <location>
        <begin position="277"/>
        <end position="298"/>
    </location>
</feature>
<evidence type="ECO:0000259" key="8">
    <source>
        <dbReference type="PROSITE" id="PS51382"/>
    </source>
</evidence>
<dbReference type="Pfam" id="PF03105">
    <property type="entry name" value="SPX"/>
    <property type="match status" value="1"/>
</dbReference>
<dbReference type="GO" id="GO:0006817">
    <property type="term" value="P:phosphate ion transport"/>
    <property type="evidence" value="ECO:0007669"/>
    <property type="project" value="TreeGrafter"/>
</dbReference>
<protein>
    <recommendedName>
        <fullName evidence="13">Xenotropic and polytropic retrovirus receptor 1-like protein</fullName>
    </recommendedName>
</protein>
<proteinExistence type="inferred from homology"/>
<evidence type="ECO:0000313" key="10">
    <source>
        <dbReference type="EMBL" id="CAF1507796.1"/>
    </source>
</evidence>
<evidence type="ECO:0000256" key="3">
    <source>
        <dbReference type="ARBA" id="ARBA00022692"/>
    </source>
</evidence>
<feature type="transmembrane region" description="Helical" evidence="6">
    <location>
        <begin position="393"/>
        <end position="411"/>
    </location>
</feature>
<feature type="transmembrane region" description="Helical" evidence="6">
    <location>
        <begin position="357"/>
        <end position="381"/>
    </location>
</feature>
<dbReference type="Proteomes" id="UP000663877">
    <property type="component" value="Unassembled WGS sequence"/>
</dbReference>
<dbReference type="PROSITE" id="PS51382">
    <property type="entry name" value="SPX"/>
    <property type="match status" value="1"/>
</dbReference>
<evidence type="ECO:0000313" key="12">
    <source>
        <dbReference type="Proteomes" id="UP000663877"/>
    </source>
</evidence>
<keyword evidence="5 6" id="KW-0472">Membrane</keyword>
<dbReference type="GO" id="GO:0005794">
    <property type="term" value="C:Golgi apparatus"/>
    <property type="evidence" value="ECO:0007669"/>
    <property type="project" value="TreeGrafter"/>
</dbReference>
<feature type="transmembrane region" description="Helical" evidence="6">
    <location>
        <begin position="417"/>
        <end position="435"/>
    </location>
</feature>
<dbReference type="OrthoDB" id="9970435at2759"/>
<evidence type="ECO:0000256" key="4">
    <source>
        <dbReference type="ARBA" id="ARBA00022989"/>
    </source>
</evidence>
<evidence type="ECO:0000256" key="1">
    <source>
        <dbReference type="ARBA" id="ARBA00004141"/>
    </source>
</evidence>
<feature type="domain" description="SPX" evidence="8">
    <location>
        <begin position="1"/>
        <end position="219"/>
    </location>
</feature>
<evidence type="ECO:0000313" key="11">
    <source>
        <dbReference type="Proteomes" id="UP000663832"/>
    </source>
</evidence>
<feature type="transmembrane region" description="Helical" evidence="6">
    <location>
        <begin position="485"/>
        <end position="505"/>
    </location>
</feature>
<evidence type="ECO:0000259" key="7">
    <source>
        <dbReference type="PROSITE" id="PS51380"/>
    </source>
</evidence>
<dbReference type="Pfam" id="PF03124">
    <property type="entry name" value="EXS"/>
    <property type="match status" value="1"/>
</dbReference>
<evidence type="ECO:0008006" key="13">
    <source>
        <dbReference type="Google" id="ProtNLM"/>
    </source>
</evidence>
<comment type="caution">
    <text evidence="9">The sequence shown here is derived from an EMBL/GenBank/DDBJ whole genome shotgun (WGS) entry which is preliminary data.</text>
</comment>
<dbReference type="EMBL" id="CAJNOI010000045">
    <property type="protein sequence ID" value="CAF0928050.1"/>
    <property type="molecule type" value="Genomic_DNA"/>
</dbReference>
<dbReference type="CDD" id="cd14477">
    <property type="entry name" value="SPX_XPR1_like"/>
    <property type="match status" value="1"/>
</dbReference>
<sequence>MKFGVHLLANLTPEWNSQYIQYQYMKELLNKAIAEAPILVNNDDDDDKSAYEEYFLRVDEEFFEYCGKQVTKINTFFAEKLAEALRRFTTLKDEIQYRKLIYGDVSPCRNPPIAIIQKANKIGQCHDDRILMMHRNQRSSLKTPFSRILPDRFVKNAEKQGKQRIIHKDTKTLKLAFSEYYLMLILLQKYQLLNFTGFIKILKKHDKLFHTTRGDEWRKLHIDKATFYTSTTVTELIRDVERIYIDELESGDRAQAMKRLRVPPLEETQSTVVTFRLGIFIGVIAVLLPMVIILIIVLNKSQSGKPLAWREALHLYRSSFLIILQIILAGINVYGWSSAGVNHILIFELDPRNHLTYQQLLETGAFLCVLWCISFIAFILTSYLDFYPFIQPLIFFILMIILLINPAPILYRPARYWLLRTLGLVFTGAFHRIHFADNWLCNQLTSIELAFYDLEYFFCFYFSNHEWWSTNLDSLPSPEHVFCTGWTRFLLQALLLALPSMLRFIQCIRRYYDTKLKYPHLVNAGKYASSISVAITNSLRRGSIALSNDYSNNLISNPFVYTWIIAAFISSTYKIIWDIKMDWGLFDKNAGENRFLRDHIIYSSKNYYYYAIIQEIVFRYSWTMNIFIQFHSGAAEYADVTGFCFGLIELIRRFSWNFFRLENEHLNNCGRYRAIRDISIKPIATGVDFTLISSKLSKTPSIRNRLTSVRCQTIIEENNLTTKNKAKMDDLKNNIEDFFNNQMSTYHYKTVSEVNTINTTLENISSRRYRSLTSLNNCLNSSRT</sequence>
<reference evidence="9" key="1">
    <citation type="submission" date="2021-02" db="EMBL/GenBank/DDBJ databases">
        <authorList>
            <person name="Nowell W R."/>
        </authorList>
    </citation>
    <scope>NUCLEOTIDE SEQUENCE</scope>
</reference>
<keyword evidence="4 6" id="KW-1133">Transmembrane helix</keyword>
<dbReference type="EMBL" id="CAJNOM010000576">
    <property type="protein sequence ID" value="CAF1507796.1"/>
    <property type="molecule type" value="Genomic_DNA"/>
</dbReference>
<dbReference type="PANTHER" id="PTHR10783">
    <property type="entry name" value="XENOTROPIC AND POLYTROPIC RETROVIRUS RECEPTOR 1-RELATED"/>
    <property type="match status" value="1"/>
</dbReference>
<feature type="transmembrane region" description="Helical" evidence="6">
    <location>
        <begin position="319"/>
        <end position="337"/>
    </location>
</feature>
<comment type="similarity">
    <text evidence="2">Belongs to the SYG1 (TC 2.A.94) family.</text>
</comment>
<evidence type="ECO:0000256" key="6">
    <source>
        <dbReference type="SAM" id="Phobius"/>
    </source>
</evidence>
<dbReference type="GO" id="GO:0005886">
    <property type="term" value="C:plasma membrane"/>
    <property type="evidence" value="ECO:0007669"/>
    <property type="project" value="TreeGrafter"/>
</dbReference>